<comment type="caution">
    <text evidence="1">The sequence shown here is derived from an EMBL/GenBank/DDBJ whole genome shotgun (WGS) entry which is preliminary data.</text>
</comment>
<reference evidence="1 2" key="1">
    <citation type="submission" date="2015-01" db="EMBL/GenBank/DDBJ databases">
        <title>Evolution of Trichinella species and genotypes.</title>
        <authorList>
            <person name="Korhonen P.K."/>
            <person name="Edoardo P."/>
            <person name="Giuseppe L.R."/>
            <person name="Gasser R.B."/>
        </authorList>
    </citation>
    <scope>NUCLEOTIDE SEQUENCE [LARGE SCALE GENOMIC DNA]</scope>
    <source>
        <strain evidence="1">ISS1029</strain>
    </source>
</reference>
<gene>
    <name evidence="1" type="ORF">T11_12110</name>
</gene>
<evidence type="ECO:0000313" key="1">
    <source>
        <dbReference type="EMBL" id="KRZ14887.1"/>
    </source>
</evidence>
<dbReference type="Proteomes" id="UP000055024">
    <property type="component" value="Unassembled WGS sequence"/>
</dbReference>
<dbReference type="AlphaFoldDB" id="A0A0V1HXG7"/>
<sequence>MPAFRPVFSDTSIFSVALLGDGCPYALAFRRGLGSALVSTLAGHLVCHSRWSTGSRIFRPRPHTTPYKVCQASQAIDQRPCRMRL</sequence>
<evidence type="ECO:0000313" key="2">
    <source>
        <dbReference type="Proteomes" id="UP000055024"/>
    </source>
</evidence>
<protein>
    <submittedName>
        <fullName evidence="1">Uncharacterized protein</fullName>
    </submittedName>
</protein>
<name>A0A0V1HXG7_9BILA</name>
<organism evidence="1 2">
    <name type="scientific">Trichinella zimbabwensis</name>
    <dbReference type="NCBI Taxonomy" id="268475"/>
    <lineage>
        <taxon>Eukaryota</taxon>
        <taxon>Metazoa</taxon>
        <taxon>Ecdysozoa</taxon>
        <taxon>Nematoda</taxon>
        <taxon>Enoplea</taxon>
        <taxon>Dorylaimia</taxon>
        <taxon>Trichinellida</taxon>
        <taxon>Trichinellidae</taxon>
        <taxon>Trichinella</taxon>
    </lineage>
</organism>
<dbReference type="EMBL" id="JYDP01000021">
    <property type="protein sequence ID" value="KRZ14887.1"/>
    <property type="molecule type" value="Genomic_DNA"/>
</dbReference>
<accession>A0A0V1HXG7</accession>
<proteinExistence type="predicted"/>
<keyword evidence="2" id="KW-1185">Reference proteome</keyword>